<dbReference type="Pfam" id="PF05292">
    <property type="entry name" value="MCD"/>
    <property type="match status" value="1"/>
</dbReference>
<dbReference type="InterPro" id="IPR038917">
    <property type="entry name" value="Malonyl_CoA_deC"/>
</dbReference>
<dbReference type="GO" id="GO:0005782">
    <property type="term" value="C:peroxisomal matrix"/>
    <property type="evidence" value="ECO:0007669"/>
    <property type="project" value="TreeGrafter"/>
</dbReference>
<dbReference type="KEGG" id="aqu:100632483"/>
<keyword evidence="4" id="KW-1185">Reference proteome</keyword>
<sequence>MKMWNLKLGSRLFWLQHRLQLCRVYSQAQLIEQLPKAFSLESASTTSTVTQQIQRILKRFPSEIRPISKMDDIPFTPEVLTNHILSYYKSICNDDSKKRLFYAYLVKHLGPDRADVHKAAKTLTGMYSKEYYDSSKLLRAEIQLQNVLSPLYIEIFRWIVQKNGGLKALVDMRSDLLSIIRDSNEEGTLVHDLKELDVHFRSLLSQWFSHGFLDLQQITWQSPCDIIEKVSEYEAVHSIRSWKDIKHRVGPFRRVFILTHRNMPREPIIVLHSALTQSPSSSVQTLLNRQVHEIKSLDNVRSAVFYSISAAHKGLSGIELGNSLILQVVEALKKEIPSLQQFVTLSPVPGFRKWLEAHLHSCINDSRVFKISLEKLQELKILCPDQTNIHSFLQHVLDTNDWSATASARMNALKQPLMSLCAKYLVNEKRRGFALNPVANFHIRNGASLWRLNWLADTSPKGLKDSYGIMANYKYDLSCMSEYNQHYVLQGNIHFSDDVGKLLND</sequence>
<reference evidence="4" key="1">
    <citation type="journal article" date="2010" name="Nature">
        <title>The Amphimedon queenslandica genome and the evolution of animal complexity.</title>
        <authorList>
            <person name="Srivastava M."/>
            <person name="Simakov O."/>
            <person name="Chapman J."/>
            <person name="Fahey B."/>
            <person name="Gauthier M.E."/>
            <person name="Mitros T."/>
            <person name="Richards G.S."/>
            <person name="Conaco C."/>
            <person name="Dacre M."/>
            <person name="Hellsten U."/>
            <person name="Larroux C."/>
            <person name="Putnam N.H."/>
            <person name="Stanke M."/>
            <person name="Adamska M."/>
            <person name="Darling A."/>
            <person name="Degnan S.M."/>
            <person name="Oakley T.H."/>
            <person name="Plachetzki D.C."/>
            <person name="Zhai Y."/>
            <person name="Adamski M."/>
            <person name="Calcino A."/>
            <person name="Cummins S.F."/>
            <person name="Goodstein D.M."/>
            <person name="Harris C."/>
            <person name="Jackson D.J."/>
            <person name="Leys S.P."/>
            <person name="Shu S."/>
            <person name="Woodcroft B.J."/>
            <person name="Vervoort M."/>
            <person name="Kosik K.S."/>
            <person name="Manning G."/>
            <person name="Degnan B.M."/>
            <person name="Rokhsar D.S."/>
        </authorList>
    </citation>
    <scope>NUCLEOTIDE SEQUENCE [LARGE SCALE GENOMIC DNA]</scope>
</reference>
<dbReference type="OrthoDB" id="426718at2759"/>
<dbReference type="InParanoid" id="A0A1X7VI36"/>
<dbReference type="PANTHER" id="PTHR28641:SF1">
    <property type="entry name" value="MALONYL-COA DECARBOXYLASE, MITOCHONDRIAL"/>
    <property type="match status" value="1"/>
</dbReference>
<dbReference type="GO" id="GO:0005759">
    <property type="term" value="C:mitochondrial matrix"/>
    <property type="evidence" value="ECO:0007669"/>
    <property type="project" value="TreeGrafter"/>
</dbReference>
<evidence type="ECO:0000313" key="3">
    <source>
        <dbReference type="EnsemblMetazoa" id="Aqu2.1.40006_001"/>
    </source>
</evidence>
<dbReference type="Pfam" id="PF17408">
    <property type="entry name" value="MCD_N"/>
    <property type="match status" value="1"/>
</dbReference>
<dbReference type="Proteomes" id="UP000007879">
    <property type="component" value="Unassembled WGS sequence"/>
</dbReference>
<dbReference type="Gene3D" id="3.40.630.150">
    <property type="entry name" value="Malonyl-CoA decarboxylase, catalytic domain"/>
    <property type="match status" value="1"/>
</dbReference>
<reference evidence="3" key="2">
    <citation type="submission" date="2017-05" db="UniProtKB">
        <authorList>
            <consortium name="EnsemblMetazoa"/>
        </authorList>
    </citation>
    <scope>IDENTIFICATION</scope>
</reference>
<feature type="domain" description="Malonyl-CoA decarboxylase C-terminal" evidence="1">
    <location>
        <begin position="211"/>
        <end position="476"/>
    </location>
</feature>
<dbReference type="InterPro" id="IPR042303">
    <property type="entry name" value="Malonyl_CoA_deC_C_sf"/>
</dbReference>
<dbReference type="AlphaFoldDB" id="A0A1X7VI36"/>
<dbReference type="InterPro" id="IPR035372">
    <property type="entry name" value="MCD_N"/>
</dbReference>
<dbReference type="InterPro" id="IPR038351">
    <property type="entry name" value="MCD_N_sf"/>
</dbReference>
<dbReference type="PANTHER" id="PTHR28641">
    <property type="match status" value="1"/>
</dbReference>
<dbReference type="eggNOG" id="KOG3018">
    <property type="taxonomic scope" value="Eukaryota"/>
</dbReference>
<evidence type="ECO:0008006" key="5">
    <source>
        <dbReference type="Google" id="ProtNLM"/>
    </source>
</evidence>
<dbReference type="EnsemblMetazoa" id="XM_003384059.3">
    <property type="protein sequence ID" value="XP_003384107.2"/>
    <property type="gene ID" value="LOC100632483"/>
</dbReference>
<dbReference type="InterPro" id="IPR007956">
    <property type="entry name" value="Malonyl_CoA_deC_C"/>
</dbReference>
<evidence type="ECO:0000259" key="1">
    <source>
        <dbReference type="Pfam" id="PF05292"/>
    </source>
</evidence>
<name>A0A1X7VI36_AMPQE</name>
<evidence type="ECO:0000313" key="4">
    <source>
        <dbReference type="Proteomes" id="UP000007879"/>
    </source>
</evidence>
<organism evidence="3">
    <name type="scientific">Amphimedon queenslandica</name>
    <name type="common">Sponge</name>
    <dbReference type="NCBI Taxonomy" id="400682"/>
    <lineage>
        <taxon>Eukaryota</taxon>
        <taxon>Metazoa</taxon>
        <taxon>Porifera</taxon>
        <taxon>Demospongiae</taxon>
        <taxon>Heteroscleromorpha</taxon>
        <taxon>Haplosclerida</taxon>
        <taxon>Niphatidae</taxon>
        <taxon>Amphimedon</taxon>
    </lineage>
</organism>
<dbReference type="GO" id="GO:0006633">
    <property type="term" value="P:fatty acid biosynthetic process"/>
    <property type="evidence" value="ECO:0007669"/>
    <property type="project" value="InterPro"/>
</dbReference>
<accession>A0A1X7VI36</accession>
<proteinExistence type="predicted"/>
<dbReference type="GO" id="GO:2001294">
    <property type="term" value="P:malonyl-CoA catabolic process"/>
    <property type="evidence" value="ECO:0007669"/>
    <property type="project" value="TreeGrafter"/>
</dbReference>
<dbReference type="GO" id="GO:0050080">
    <property type="term" value="F:malonyl-CoA decarboxylase activity"/>
    <property type="evidence" value="ECO:0007669"/>
    <property type="project" value="InterPro"/>
</dbReference>
<dbReference type="STRING" id="400682.A0A1X7VI36"/>
<dbReference type="Gene3D" id="1.20.140.90">
    <property type="entry name" value="Malonyl-CoA decarboxylase, oligemerization domain"/>
    <property type="match status" value="1"/>
</dbReference>
<dbReference type="GO" id="GO:0006085">
    <property type="term" value="P:acetyl-CoA biosynthetic process"/>
    <property type="evidence" value="ECO:0007669"/>
    <property type="project" value="TreeGrafter"/>
</dbReference>
<evidence type="ECO:0000259" key="2">
    <source>
        <dbReference type="Pfam" id="PF17408"/>
    </source>
</evidence>
<protein>
    <recommendedName>
        <fullName evidence="5">Malonyl-CoA decarboxylase C-terminal domain-containing protein</fullName>
    </recommendedName>
</protein>
<gene>
    <name evidence="3" type="primary">100632483</name>
</gene>
<dbReference type="FunFam" id="3.40.630.150:FF:000001">
    <property type="entry name" value="Malonyl-CoA decarboxylase, mitochondrial"/>
    <property type="match status" value="1"/>
</dbReference>
<dbReference type="EnsemblMetazoa" id="Aqu2.1.40006_001">
    <property type="protein sequence ID" value="Aqu2.1.40006_001"/>
    <property type="gene ID" value="Aqu2.1.40006"/>
</dbReference>
<feature type="domain" description="Malonyl-CoA decarboxylase N-terminal" evidence="2">
    <location>
        <begin position="110"/>
        <end position="208"/>
    </location>
</feature>